<feature type="compositionally biased region" description="Gly residues" evidence="8">
    <location>
        <begin position="503"/>
        <end position="513"/>
    </location>
</feature>
<keyword evidence="5 7" id="KW-0378">Hydrolase</keyword>
<gene>
    <name evidence="10" type="ORF">BDZ90DRAFT_230022</name>
</gene>
<evidence type="ECO:0000256" key="5">
    <source>
        <dbReference type="ARBA" id="ARBA00022801"/>
    </source>
</evidence>
<accession>A0A316V6F8</accession>
<dbReference type="InterPro" id="IPR028889">
    <property type="entry name" value="USP"/>
</dbReference>
<comment type="similarity">
    <text evidence="2 7">Belongs to the peptidase C19 family.</text>
</comment>
<evidence type="ECO:0000256" key="8">
    <source>
        <dbReference type="SAM" id="MobiDB-lite"/>
    </source>
</evidence>
<feature type="domain" description="USP" evidence="9">
    <location>
        <begin position="126"/>
        <end position="603"/>
    </location>
</feature>
<evidence type="ECO:0000256" key="1">
    <source>
        <dbReference type="ARBA" id="ARBA00000707"/>
    </source>
</evidence>
<feature type="compositionally biased region" description="Pro residues" evidence="8">
    <location>
        <begin position="514"/>
        <end position="523"/>
    </location>
</feature>
<dbReference type="STRING" id="1569628.A0A316V6F8"/>
<dbReference type="EMBL" id="KZ819662">
    <property type="protein sequence ID" value="PWN31025.1"/>
    <property type="molecule type" value="Genomic_DNA"/>
</dbReference>
<evidence type="ECO:0000256" key="6">
    <source>
        <dbReference type="ARBA" id="ARBA00022807"/>
    </source>
</evidence>
<dbReference type="Proteomes" id="UP000245884">
    <property type="component" value="Unassembled WGS sequence"/>
</dbReference>
<dbReference type="InterPro" id="IPR038765">
    <property type="entry name" value="Papain-like_cys_pep_sf"/>
</dbReference>
<dbReference type="Pfam" id="PF00443">
    <property type="entry name" value="UCH"/>
    <property type="match status" value="1"/>
</dbReference>
<feature type="region of interest" description="Disordered" evidence="8">
    <location>
        <begin position="93"/>
        <end position="124"/>
    </location>
</feature>
<dbReference type="InterPro" id="IPR001394">
    <property type="entry name" value="Peptidase_C19_UCH"/>
</dbReference>
<dbReference type="InterPro" id="IPR050164">
    <property type="entry name" value="Peptidase_C19"/>
</dbReference>
<dbReference type="SUPFAM" id="SSF54001">
    <property type="entry name" value="Cysteine proteinases"/>
    <property type="match status" value="1"/>
</dbReference>
<evidence type="ECO:0000256" key="7">
    <source>
        <dbReference type="RuleBase" id="RU366025"/>
    </source>
</evidence>
<dbReference type="PANTHER" id="PTHR24006:SF888">
    <property type="entry name" value="UBIQUITIN CARBOXYL-TERMINAL HYDROLASE 30"/>
    <property type="match status" value="1"/>
</dbReference>
<keyword evidence="11" id="KW-1185">Reference proteome</keyword>
<keyword evidence="4 7" id="KW-0833">Ubl conjugation pathway</keyword>
<evidence type="ECO:0000256" key="2">
    <source>
        <dbReference type="ARBA" id="ARBA00009085"/>
    </source>
</evidence>
<feature type="compositionally biased region" description="Low complexity" evidence="8">
    <location>
        <begin position="650"/>
        <end position="665"/>
    </location>
</feature>
<organism evidence="10 11">
    <name type="scientific">Jaminaea rosea</name>
    <dbReference type="NCBI Taxonomy" id="1569628"/>
    <lineage>
        <taxon>Eukaryota</taxon>
        <taxon>Fungi</taxon>
        <taxon>Dikarya</taxon>
        <taxon>Basidiomycota</taxon>
        <taxon>Ustilaginomycotina</taxon>
        <taxon>Exobasidiomycetes</taxon>
        <taxon>Microstromatales</taxon>
        <taxon>Microstromatales incertae sedis</taxon>
        <taxon>Jaminaea</taxon>
    </lineage>
</organism>
<dbReference type="AlphaFoldDB" id="A0A316V6F8"/>
<proteinExistence type="inferred from homology"/>
<evidence type="ECO:0000259" key="9">
    <source>
        <dbReference type="PROSITE" id="PS50235"/>
    </source>
</evidence>
<keyword evidence="3 7" id="KW-0645">Protease</keyword>
<dbReference type="RefSeq" id="XP_025365637.1">
    <property type="nucleotide sequence ID" value="XM_025505313.1"/>
</dbReference>
<dbReference type="GO" id="GO:0016579">
    <property type="term" value="P:protein deubiquitination"/>
    <property type="evidence" value="ECO:0007669"/>
    <property type="project" value="InterPro"/>
</dbReference>
<evidence type="ECO:0000313" key="11">
    <source>
        <dbReference type="Proteomes" id="UP000245884"/>
    </source>
</evidence>
<dbReference type="EC" id="3.4.19.12" evidence="7"/>
<feature type="region of interest" description="Disordered" evidence="8">
    <location>
        <begin position="641"/>
        <end position="665"/>
    </location>
</feature>
<name>A0A316V6F8_9BASI</name>
<dbReference type="PROSITE" id="PS00973">
    <property type="entry name" value="USP_2"/>
    <property type="match status" value="1"/>
</dbReference>
<keyword evidence="6 7" id="KW-0788">Thiol protease</keyword>
<dbReference type="InterPro" id="IPR018200">
    <property type="entry name" value="USP_CS"/>
</dbReference>
<dbReference type="GO" id="GO:0005829">
    <property type="term" value="C:cytosol"/>
    <property type="evidence" value="ECO:0007669"/>
    <property type="project" value="TreeGrafter"/>
</dbReference>
<comment type="catalytic activity">
    <reaction evidence="1 7">
        <text>Thiol-dependent hydrolysis of ester, thioester, amide, peptide and isopeptide bonds formed by the C-terminal Gly of ubiquitin (a 76-residue protein attached to proteins as an intracellular targeting signal).</text>
        <dbReference type="EC" id="3.4.19.12"/>
    </reaction>
</comment>
<evidence type="ECO:0000256" key="3">
    <source>
        <dbReference type="ARBA" id="ARBA00022670"/>
    </source>
</evidence>
<sequence>MAYFVRDQPSHHSSPLHPPAYIPSSSSSSSSFVLVDVPLRYPLFGCLPWPATLQDQISISIALIAVSTLVMVAVTGLRSGAYDLLWRFGRQEGESNEAGSSNGSCRRRRAAHTHEPDTTSGGDWYPGLVNTGNTCFFNSVLQSLASLPSFGDHLRALHCKAEQADVPTPVLDALLDLIILLNTPSFKRRRAVRPYELTQALSKRNPQGGRGALRSLVTAHQQQDAHELLVLLLDALSQERDEVLKSLSGPSSRPEQGGLAGLLGPTLDVVRTPAAALPNPFDALVAQRTACLTCGYYDVIRNYAQEELTLNVPYSRTWGGVRLEDCLAEWAQLEGVEWRCWACTLRGNAAKVGADFQRLSVDATSSSAKKRLKELRKTQSALQDAMKEGASEEDFRTQHPNIKLAAALGTGRGPTATKQIVFSRPPDVLALHLSRSLFAGFGASKNDTRVAFGEWLDLSAVCLGDGGVESQPARGMNQLSGSDDEEDEGWTKIAGPHAATNGNGNGYSNGNGGPHPPPPPPSSPPVYRLCSVVCHYGGHSFGHYVAYRRAPTATRTPATLDTYLDGSVSDAWLRISDESVQQVTIKDVLAEGKGAVVVFYERVGSATHQEARDRSYLPGGPAGKVFANLVEGEVVRSGRRPRQVERWQIRSSTSSRAATPSATLP</sequence>
<dbReference type="OrthoDB" id="2020758at2759"/>
<dbReference type="PROSITE" id="PS50235">
    <property type="entry name" value="USP_3"/>
    <property type="match status" value="1"/>
</dbReference>
<dbReference type="GO" id="GO:0006508">
    <property type="term" value="P:proteolysis"/>
    <property type="evidence" value="ECO:0007669"/>
    <property type="project" value="UniProtKB-KW"/>
</dbReference>
<dbReference type="PANTHER" id="PTHR24006">
    <property type="entry name" value="UBIQUITIN CARBOXYL-TERMINAL HYDROLASE"/>
    <property type="match status" value="1"/>
</dbReference>
<evidence type="ECO:0000313" key="10">
    <source>
        <dbReference type="EMBL" id="PWN31025.1"/>
    </source>
</evidence>
<reference evidence="10 11" key="1">
    <citation type="journal article" date="2018" name="Mol. Biol. Evol.">
        <title>Broad Genomic Sampling Reveals a Smut Pathogenic Ancestry of the Fungal Clade Ustilaginomycotina.</title>
        <authorList>
            <person name="Kijpornyongpan T."/>
            <person name="Mondo S.J."/>
            <person name="Barry K."/>
            <person name="Sandor L."/>
            <person name="Lee J."/>
            <person name="Lipzen A."/>
            <person name="Pangilinan J."/>
            <person name="LaButti K."/>
            <person name="Hainaut M."/>
            <person name="Henrissat B."/>
            <person name="Grigoriev I.V."/>
            <person name="Spatafora J.W."/>
            <person name="Aime M.C."/>
        </authorList>
    </citation>
    <scope>NUCLEOTIDE SEQUENCE [LARGE SCALE GENOMIC DNA]</scope>
    <source>
        <strain evidence="10 11">MCA 5214</strain>
    </source>
</reference>
<dbReference type="GO" id="GO:0004843">
    <property type="term" value="F:cysteine-type deubiquitinase activity"/>
    <property type="evidence" value="ECO:0007669"/>
    <property type="project" value="UniProtKB-UniRule"/>
</dbReference>
<protein>
    <recommendedName>
        <fullName evidence="7">Ubiquitin carboxyl-terminal hydrolase</fullName>
        <ecNumber evidence="7">3.4.19.12</ecNumber>
    </recommendedName>
</protein>
<feature type="region of interest" description="Disordered" evidence="8">
    <location>
        <begin position="469"/>
        <end position="523"/>
    </location>
</feature>
<dbReference type="Gene3D" id="3.90.70.10">
    <property type="entry name" value="Cysteine proteinases"/>
    <property type="match status" value="1"/>
</dbReference>
<dbReference type="PROSITE" id="PS00972">
    <property type="entry name" value="USP_1"/>
    <property type="match status" value="1"/>
</dbReference>
<evidence type="ECO:0000256" key="4">
    <source>
        <dbReference type="ARBA" id="ARBA00022786"/>
    </source>
</evidence>
<dbReference type="GeneID" id="37027136"/>
<dbReference type="GO" id="GO:0005634">
    <property type="term" value="C:nucleus"/>
    <property type="evidence" value="ECO:0007669"/>
    <property type="project" value="TreeGrafter"/>
</dbReference>